<evidence type="ECO:0000256" key="6">
    <source>
        <dbReference type="ARBA" id="ARBA00023004"/>
    </source>
</evidence>
<dbReference type="InterPro" id="IPR015424">
    <property type="entry name" value="PyrdxlP-dep_Trfase"/>
</dbReference>
<dbReference type="GO" id="GO:0031071">
    <property type="term" value="F:cysteine desulfurase activity"/>
    <property type="evidence" value="ECO:0007669"/>
    <property type="project" value="UniProtKB-EC"/>
</dbReference>
<dbReference type="GO" id="GO:0051536">
    <property type="term" value="F:iron-sulfur cluster binding"/>
    <property type="evidence" value="ECO:0007669"/>
    <property type="project" value="UniProtKB-KW"/>
</dbReference>
<evidence type="ECO:0000256" key="4">
    <source>
        <dbReference type="ARBA" id="ARBA00022723"/>
    </source>
</evidence>
<comment type="cofactor">
    <cofactor evidence="1 8">
        <name>pyridoxal 5'-phosphate</name>
        <dbReference type="ChEBI" id="CHEBI:597326"/>
    </cofactor>
</comment>
<keyword evidence="4" id="KW-0479">Metal-binding</keyword>
<evidence type="ECO:0000256" key="2">
    <source>
        <dbReference type="ARBA" id="ARBA00006490"/>
    </source>
</evidence>
<dbReference type="FunFam" id="3.40.640.10:FF:000084">
    <property type="entry name" value="IscS-like cysteine desulfurase"/>
    <property type="match status" value="1"/>
</dbReference>
<dbReference type="InterPro" id="IPR015422">
    <property type="entry name" value="PyrdxlP-dep_Trfase_small"/>
</dbReference>
<name>A0A818EYR2_9BILA</name>
<accession>A0A818EYR2</accession>
<dbReference type="Proteomes" id="UP000663865">
    <property type="component" value="Unassembled WGS sequence"/>
</dbReference>
<dbReference type="InterPro" id="IPR000192">
    <property type="entry name" value="Aminotrans_V_dom"/>
</dbReference>
<evidence type="ECO:0000313" key="10">
    <source>
        <dbReference type="EMBL" id="CAF3466605.1"/>
    </source>
</evidence>
<dbReference type="EC" id="2.8.1.7" evidence="3"/>
<dbReference type="SUPFAM" id="SSF53383">
    <property type="entry name" value="PLP-dependent transferases"/>
    <property type="match status" value="1"/>
</dbReference>
<evidence type="ECO:0000256" key="5">
    <source>
        <dbReference type="ARBA" id="ARBA00022898"/>
    </source>
</evidence>
<organism evidence="10 11">
    <name type="scientific">Rotaria socialis</name>
    <dbReference type="NCBI Taxonomy" id="392032"/>
    <lineage>
        <taxon>Eukaryota</taxon>
        <taxon>Metazoa</taxon>
        <taxon>Spiralia</taxon>
        <taxon>Gnathifera</taxon>
        <taxon>Rotifera</taxon>
        <taxon>Eurotatoria</taxon>
        <taxon>Bdelloidea</taxon>
        <taxon>Philodinida</taxon>
        <taxon>Philodinidae</taxon>
        <taxon>Rotaria</taxon>
    </lineage>
</organism>
<keyword evidence="5" id="KW-0663">Pyridoxal phosphate</keyword>
<dbReference type="Gene3D" id="3.90.1150.10">
    <property type="entry name" value="Aspartate Aminotransferase, domain 1"/>
    <property type="match status" value="1"/>
</dbReference>
<evidence type="ECO:0000256" key="3">
    <source>
        <dbReference type="ARBA" id="ARBA00012239"/>
    </source>
</evidence>
<sequence length="512" mass="57702">MYSMFLGTGRKKPLFDHKLWNIHDRVIADTPRSNNSVEGWHNAFANRVSICHPSIVKLTEKIRREQSKFEVNMAKILQGHIIKTKKACYRRLDERITRLANAFDSSGLDEFLKNMAANYNNATTHEHESVIESMIHHLKSLNSFGNPSSSHLIGNQARHLVDEAREQVRMSINASDSNEIIFTSGGTESNNLAIHGILKSNFNKFQHIITSPFEHPSVINIIKYLQNSNKNIQVSFVQVNSNGIIDLEHFRQLLKPETKLVTIMHSNNEIGSIQPIEEIVRLCRQYGSSDLVIHSDASQSIGKIAVDVSNLDIDLLTICSHKFHGPKGIGALYVRQGIKLETILYGAQHEQGLRPGTENVLAIIGLGTACQLISNKYLLNKRIEQMKRTRDRLYQGLINQFNQYDANVIIRNGNEKCLSNTLSLTFRGINAKKLVNKLNDRVAFSTGSACHEDTQHHSISTTLQAIGLPYKLARSTIRLSTSYMTTDDEIDQAIIHITNAVKEQLSSLIDEY</sequence>
<dbReference type="AlphaFoldDB" id="A0A818EYR2"/>
<dbReference type="GO" id="GO:0046872">
    <property type="term" value="F:metal ion binding"/>
    <property type="evidence" value="ECO:0007669"/>
    <property type="project" value="UniProtKB-KW"/>
</dbReference>
<dbReference type="PROSITE" id="PS00595">
    <property type="entry name" value="AA_TRANSFER_CLASS_5"/>
    <property type="match status" value="1"/>
</dbReference>
<dbReference type="PANTHER" id="PTHR11601:SF34">
    <property type="entry name" value="CYSTEINE DESULFURASE"/>
    <property type="match status" value="1"/>
</dbReference>
<keyword evidence="7" id="KW-0411">Iron-sulfur</keyword>
<evidence type="ECO:0000256" key="8">
    <source>
        <dbReference type="RuleBase" id="RU004504"/>
    </source>
</evidence>
<dbReference type="InterPro" id="IPR015421">
    <property type="entry name" value="PyrdxlP-dep_Trfase_major"/>
</dbReference>
<feature type="domain" description="Aminotransferase class V" evidence="9">
    <location>
        <begin position="118"/>
        <end position="492"/>
    </location>
</feature>
<dbReference type="Pfam" id="PF00266">
    <property type="entry name" value="Aminotran_5"/>
    <property type="match status" value="1"/>
</dbReference>
<dbReference type="InterPro" id="IPR020578">
    <property type="entry name" value="Aminotrans_V_PyrdxlP_BS"/>
</dbReference>
<protein>
    <recommendedName>
        <fullName evidence="3">cysteine desulfurase</fullName>
        <ecNumber evidence="3">2.8.1.7</ecNumber>
    </recommendedName>
</protein>
<evidence type="ECO:0000256" key="1">
    <source>
        <dbReference type="ARBA" id="ARBA00001933"/>
    </source>
</evidence>
<comment type="caution">
    <text evidence="10">The sequence shown here is derived from an EMBL/GenBank/DDBJ whole genome shotgun (WGS) entry which is preliminary data.</text>
</comment>
<evidence type="ECO:0000256" key="7">
    <source>
        <dbReference type="ARBA" id="ARBA00023014"/>
    </source>
</evidence>
<comment type="similarity">
    <text evidence="2">Belongs to the class-V pyridoxal-phosphate-dependent aminotransferase family. NifS/IscS subfamily.</text>
</comment>
<evidence type="ECO:0000259" key="9">
    <source>
        <dbReference type="Pfam" id="PF00266"/>
    </source>
</evidence>
<evidence type="ECO:0000313" key="11">
    <source>
        <dbReference type="Proteomes" id="UP000663865"/>
    </source>
</evidence>
<reference evidence="10" key="1">
    <citation type="submission" date="2021-02" db="EMBL/GenBank/DDBJ databases">
        <authorList>
            <person name="Nowell W R."/>
        </authorList>
    </citation>
    <scope>NUCLEOTIDE SEQUENCE</scope>
</reference>
<keyword evidence="6" id="KW-0408">Iron</keyword>
<dbReference type="PANTHER" id="PTHR11601">
    <property type="entry name" value="CYSTEINE DESULFURYLASE FAMILY MEMBER"/>
    <property type="match status" value="1"/>
</dbReference>
<dbReference type="EMBL" id="CAJNYV010002268">
    <property type="protein sequence ID" value="CAF3466605.1"/>
    <property type="molecule type" value="Genomic_DNA"/>
</dbReference>
<proteinExistence type="inferred from homology"/>
<gene>
    <name evidence="10" type="ORF">KIK155_LOCUS13499</name>
</gene>
<dbReference type="Gene3D" id="3.40.640.10">
    <property type="entry name" value="Type I PLP-dependent aspartate aminotransferase-like (Major domain)"/>
    <property type="match status" value="1"/>
</dbReference>